<dbReference type="NCBIfam" id="TIGR02946">
    <property type="entry name" value="acyl_WS_DGAT"/>
    <property type="match status" value="1"/>
</dbReference>
<dbReference type="Pfam" id="PF03007">
    <property type="entry name" value="WS_DGAT_cat"/>
    <property type="match status" value="1"/>
</dbReference>
<evidence type="ECO:0000256" key="7">
    <source>
        <dbReference type="ARBA" id="ARBA00022798"/>
    </source>
</evidence>
<dbReference type="PANTHER" id="PTHR31650">
    <property type="entry name" value="O-ACYLTRANSFERASE (WSD1-LIKE) FAMILY PROTEIN"/>
    <property type="match status" value="1"/>
</dbReference>
<evidence type="ECO:0000313" key="15">
    <source>
        <dbReference type="Proteomes" id="UP001501821"/>
    </source>
</evidence>
<evidence type="ECO:0000256" key="11">
    <source>
        <dbReference type="RuleBase" id="RU361241"/>
    </source>
</evidence>
<keyword evidence="6 11" id="KW-0808">Transferase</keyword>
<reference evidence="15" key="1">
    <citation type="journal article" date="2019" name="Int. J. Syst. Evol. Microbiol.">
        <title>The Global Catalogue of Microorganisms (GCM) 10K type strain sequencing project: providing services to taxonomists for standard genome sequencing and annotation.</title>
        <authorList>
            <consortium name="The Broad Institute Genomics Platform"/>
            <consortium name="The Broad Institute Genome Sequencing Center for Infectious Disease"/>
            <person name="Wu L."/>
            <person name="Ma J."/>
        </authorList>
    </citation>
    <scope>NUCLEOTIDE SEQUENCE [LARGE SCALE GENOMIC DNA]</scope>
    <source>
        <strain evidence="15">JCM 16953</strain>
    </source>
</reference>
<gene>
    <name evidence="14" type="ORF">GCM10022242_37580</name>
</gene>
<evidence type="ECO:0000259" key="13">
    <source>
        <dbReference type="Pfam" id="PF06974"/>
    </source>
</evidence>
<evidence type="ECO:0000256" key="9">
    <source>
        <dbReference type="ARBA" id="ARBA00023315"/>
    </source>
</evidence>
<name>A0ABP7J2Z9_9ACTN</name>
<keyword evidence="5 11" id="KW-0444">Lipid biosynthesis</keyword>
<keyword evidence="8 11" id="KW-0443">Lipid metabolism</keyword>
<feature type="domain" description="O-acyltransferase WSD1 C-terminal" evidence="13">
    <location>
        <begin position="305"/>
        <end position="449"/>
    </location>
</feature>
<dbReference type="InterPro" id="IPR004255">
    <property type="entry name" value="O-acyltransferase_WSD1_N"/>
</dbReference>
<dbReference type="Proteomes" id="UP001501821">
    <property type="component" value="Unassembled WGS sequence"/>
</dbReference>
<evidence type="ECO:0000313" key="14">
    <source>
        <dbReference type="EMBL" id="GAA3832998.1"/>
    </source>
</evidence>
<keyword evidence="9 11" id="KW-0012">Acyltransferase</keyword>
<evidence type="ECO:0000256" key="1">
    <source>
        <dbReference type="ARBA" id="ARBA00004771"/>
    </source>
</evidence>
<dbReference type="PANTHER" id="PTHR31650:SF1">
    <property type="entry name" value="WAX ESTER SYNTHASE_DIACYLGLYCEROL ACYLTRANSFERASE 4-RELATED"/>
    <property type="match status" value="1"/>
</dbReference>
<dbReference type="Pfam" id="PF06974">
    <property type="entry name" value="WS_DGAT_C"/>
    <property type="match status" value="1"/>
</dbReference>
<organism evidence="14 15">
    <name type="scientific">Nocardioides panacisoli</name>
    <dbReference type="NCBI Taxonomy" id="627624"/>
    <lineage>
        <taxon>Bacteria</taxon>
        <taxon>Bacillati</taxon>
        <taxon>Actinomycetota</taxon>
        <taxon>Actinomycetes</taxon>
        <taxon>Propionibacteriales</taxon>
        <taxon>Nocardioidaceae</taxon>
        <taxon>Nocardioides</taxon>
    </lineage>
</organism>
<protein>
    <recommendedName>
        <fullName evidence="4 11">Diacylglycerol O-acyltransferase</fullName>
        <ecNumber evidence="4 11">2.3.1.20</ecNumber>
    </recommendedName>
</protein>
<dbReference type="EC" id="2.3.1.20" evidence="4 11"/>
<keyword evidence="15" id="KW-1185">Reference proteome</keyword>
<evidence type="ECO:0000256" key="2">
    <source>
        <dbReference type="ARBA" id="ARBA00005189"/>
    </source>
</evidence>
<comment type="pathway">
    <text evidence="2">Lipid metabolism.</text>
</comment>
<evidence type="ECO:0000256" key="10">
    <source>
        <dbReference type="ARBA" id="ARBA00048109"/>
    </source>
</evidence>
<evidence type="ECO:0000256" key="5">
    <source>
        <dbReference type="ARBA" id="ARBA00022516"/>
    </source>
</evidence>
<evidence type="ECO:0000256" key="4">
    <source>
        <dbReference type="ARBA" id="ARBA00013244"/>
    </source>
</evidence>
<comment type="catalytic activity">
    <reaction evidence="10 11">
        <text>an acyl-CoA + a 1,2-diacyl-sn-glycerol = a triacyl-sn-glycerol + CoA</text>
        <dbReference type="Rhea" id="RHEA:10868"/>
        <dbReference type="ChEBI" id="CHEBI:17815"/>
        <dbReference type="ChEBI" id="CHEBI:57287"/>
        <dbReference type="ChEBI" id="CHEBI:58342"/>
        <dbReference type="ChEBI" id="CHEBI:64615"/>
        <dbReference type="EC" id="2.3.1.20"/>
    </reaction>
</comment>
<dbReference type="SUPFAM" id="SSF52777">
    <property type="entry name" value="CoA-dependent acyltransferases"/>
    <property type="match status" value="2"/>
</dbReference>
<dbReference type="InterPro" id="IPR014292">
    <property type="entry name" value="Acyl_transf_WS/DGAT"/>
</dbReference>
<evidence type="ECO:0000256" key="6">
    <source>
        <dbReference type="ARBA" id="ARBA00022679"/>
    </source>
</evidence>
<proteinExistence type="inferred from homology"/>
<comment type="pathway">
    <text evidence="1 11">Glycerolipid metabolism; triacylglycerol biosynthesis.</text>
</comment>
<comment type="similarity">
    <text evidence="3 11">Belongs to the long-chain O-acyltransferase family.</text>
</comment>
<dbReference type="EMBL" id="BAABAH010000018">
    <property type="protein sequence ID" value="GAA3832998.1"/>
    <property type="molecule type" value="Genomic_DNA"/>
</dbReference>
<dbReference type="RefSeq" id="WP_344778383.1">
    <property type="nucleotide sequence ID" value="NZ_BAABAH010000018.1"/>
</dbReference>
<dbReference type="InterPro" id="IPR009721">
    <property type="entry name" value="O-acyltransferase_WSD1_C"/>
</dbReference>
<sequence>METMSALDAAFLQIEDRNAALHIGSVGIFEGPVPAFDAVRAEIARKLDRVPRYRQRMLRVPGNLGRPVWREDPAFDIELHLRRSALPRPGGDRELAEHVGWIMSEPLDHDHPLWEDWVVEGLEHGRWALVSKVHHSVVDGIAGTDLLTRLFGADPAPGTDTPATVAPGRLPSARALVARAVREDAAALTGAVLGAVRHPRKLAGQARTSTGVLRYLAALRPVGRSSILGPIGASRGYRWAEVPLADALAIRAAYGCTVNDVVVAAETRALRELLVVRGEEPTAHLVRTLVPVSVRRPDQHGAMDNRVSAILLDLPVDEPDPVRCLEAVAERMRRLKHTHEAEAGELMTALGDGLPPPALMAGLRLVFRVPQQFLTTVTTNVPGPREQLHLAGRPMVATYPYVPIADRLRTGFAVTSYGESLYFGITADEGSTPDIDVLRDGLLNAFAELVIAARVAGGVR</sequence>
<evidence type="ECO:0000256" key="3">
    <source>
        <dbReference type="ARBA" id="ARBA00009587"/>
    </source>
</evidence>
<dbReference type="InterPro" id="IPR045034">
    <property type="entry name" value="O-acyltransferase_WSD1-like"/>
</dbReference>
<keyword evidence="7 11" id="KW-0319">Glycerol metabolism</keyword>
<accession>A0ABP7J2Z9</accession>
<evidence type="ECO:0000259" key="12">
    <source>
        <dbReference type="Pfam" id="PF03007"/>
    </source>
</evidence>
<evidence type="ECO:0000256" key="8">
    <source>
        <dbReference type="ARBA" id="ARBA00023098"/>
    </source>
</evidence>
<feature type="domain" description="O-acyltransferase WSD1-like N-terminal" evidence="12">
    <location>
        <begin position="4"/>
        <end position="262"/>
    </location>
</feature>
<comment type="caution">
    <text evidence="14">The sequence shown here is derived from an EMBL/GenBank/DDBJ whole genome shotgun (WGS) entry which is preliminary data.</text>
</comment>